<dbReference type="Proteomes" id="UP001652740">
    <property type="component" value="Unplaced"/>
</dbReference>
<feature type="compositionally biased region" description="Low complexity" evidence="1">
    <location>
        <begin position="212"/>
        <end position="230"/>
    </location>
</feature>
<proteinExistence type="predicted"/>
<feature type="region of interest" description="Disordered" evidence="1">
    <location>
        <begin position="212"/>
        <end position="336"/>
    </location>
</feature>
<feature type="compositionally biased region" description="Basic residues" evidence="1">
    <location>
        <begin position="298"/>
        <end position="307"/>
    </location>
</feature>
<feature type="compositionally biased region" description="Low complexity" evidence="1">
    <location>
        <begin position="274"/>
        <end position="284"/>
    </location>
</feature>
<organism evidence="2 3">
    <name type="scientific">Galleria mellonella</name>
    <name type="common">Greater wax moth</name>
    <dbReference type="NCBI Taxonomy" id="7137"/>
    <lineage>
        <taxon>Eukaryota</taxon>
        <taxon>Metazoa</taxon>
        <taxon>Ecdysozoa</taxon>
        <taxon>Arthropoda</taxon>
        <taxon>Hexapoda</taxon>
        <taxon>Insecta</taxon>
        <taxon>Pterygota</taxon>
        <taxon>Neoptera</taxon>
        <taxon>Endopterygota</taxon>
        <taxon>Lepidoptera</taxon>
        <taxon>Glossata</taxon>
        <taxon>Ditrysia</taxon>
        <taxon>Pyraloidea</taxon>
        <taxon>Pyralidae</taxon>
        <taxon>Galleriinae</taxon>
        <taxon>Galleria</taxon>
    </lineage>
</organism>
<name>A0ABM3MZN2_GALME</name>
<dbReference type="RefSeq" id="XP_052756798.1">
    <property type="nucleotide sequence ID" value="XM_052900838.1"/>
</dbReference>
<feature type="compositionally biased region" description="Basic and acidic residues" evidence="1">
    <location>
        <begin position="117"/>
        <end position="126"/>
    </location>
</feature>
<gene>
    <name evidence="3" type="primary">LOC113523404</name>
</gene>
<feature type="region of interest" description="Disordered" evidence="1">
    <location>
        <begin position="349"/>
        <end position="373"/>
    </location>
</feature>
<accession>A0ABM3MZN2</accession>
<feature type="compositionally biased region" description="Basic residues" evidence="1">
    <location>
        <begin position="231"/>
        <end position="256"/>
    </location>
</feature>
<feature type="compositionally biased region" description="Low complexity" evidence="1">
    <location>
        <begin position="311"/>
        <end position="332"/>
    </location>
</feature>
<feature type="compositionally biased region" description="Basic residues" evidence="1">
    <location>
        <begin position="78"/>
        <end position="96"/>
    </location>
</feature>
<feature type="compositionally biased region" description="Basic and acidic residues" evidence="1">
    <location>
        <begin position="136"/>
        <end position="146"/>
    </location>
</feature>
<evidence type="ECO:0000313" key="2">
    <source>
        <dbReference type="Proteomes" id="UP001652740"/>
    </source>
</evidence>
<evidence type="ECO:0000256" key="1">
    <source>
        <dbReference type="SAM" id="MobiDB-lite"/>
    </source>
</evidence>
<evidence type="ECO:0000313" key="3">
    <source>
        <dbReference type="RefSeq" id="XP_052756798.1"/>
    </source>
</evidence>
<protein>
    <submittedName>
        <fullName evidence="3">Serine/arginine repetitive matrix protein 2 isoform X4</fullName>
    </submittedName>
</protein>
<feature type="compositionally biased region" description="Gly residues" evidence="1">
    <location>
        <begin position="285"/>
        <end position="297"/>
    </location>
</feature>
<sequence>MFAVDTSCHGSTALTVPCVRRMLASVVEAANIAVHKGGATHVVRAAGRQDGGPLRVRSYEGPQRQGTRGDGCVAATLGRRRHTELRARPRRHRHVGQRLGRGPRGDVHLQAPAAAQRPEREPEQLRARRLAHPRPARQEPLRERGARLAGRRAGRGRGRRPARRGAPRLPGFLRALAVLRRRAGRAAHARRVRARAARRVVARVPARRVAAPRAALPPRAAAAPAPARAARPPRRRARRRRRVRGGRRRGRARRARAGAAAGAHAAGRERAADGARAGGAAQLRGGLGGGGGGGGGGGRRRRRRRARVRDAAAAAARAGRGAVPARAGAAAPHDARRHRRVLLVRRAAPPARRARRRRVQPPVGDARFHADVPPVEGGEAAAVDASERVPHLRHAALVEHRQRYTGPPRGADPDVLSDLLSTYYVSYGRPSPDNLLYTASKRVIKELLIKYVSVKLN</sequence>
<keyword evidence="2" id="KW-1185">Reference proteome</keyword>
<reference evidence="3" key="1">
    <citation type="submission" date="2025-08" db="UniProtKB">
        <authorList>
            <consortium name="RefSeq"/>
        </authorList>
    </citation>
    <scope>IDENTIFICATION</scope>
    <source>
        <tissue evidence="3">Whole larvae</tissue>
    </source>
</reference>
<feature type="region of interest" description="Disordered" evidence="1">
    <location>
        <begin position="76"/>
        <end position="168"/>
    </location>
</feature>
<dbReference type="GeneID" id="113523404"/>
<feature type="compositionally biased region" description="Basic residues" evidence="1">
    <location>
        <begin position="149"/>
        <end position="166"/>
    </location>
</feature>